<keyword evidence="13" id="KW-1185">Reference proteome</keyword>
<evidence type="ECO:0000259" key="11">
    <source>
        <dbReference type="Pfam" id="PF18317"/>
    </source>
</evidence>
<dbReference type="PANTHER" id="PTHR21089:SF1">
    <property type="entry name" value="BIFUNCTIONAL 3-DEHYDROQUINATE DEHYDRATASE_SHIKIMATE DEHYDROGENASE, CHLOROPLASTIC"/>
    <property type="match status" value="1"/>
</dbReference>
<dbReference type="NCBIfam" id="TIGR00507">
    <property type="entry name" value="aroE"/>
    <property type="match status" value="1"/>
</dbReference>
<keyword evidence="3 8" id="KW-0028">Amino-acid biosynthesis</keyword>
<evidence type="ECO:0000256" key="6">
    <source>
        <dbReference type="ARBA" id="ARBA00023141"/>
    </source>
</evidence>
<feature type="binding site" evidence="8">
    <location>
        <position position="87"/>
    </location>
    <ligand>
        <name>shikimate</name>
        <dbReference type="ChEBI" id="CHEBI:36208"/>
    </ligand>
</feature>
<dbReference type="InterPro" id="IPR036291">
    <property type="entry name" value="NAD(P)-bd_dom_sf"/>
</dbReference>
<feature type="domain" description="SDH C-terminal" evidence="11">
    <location>
        <begin position="243"/>
        <end position="272"/>
    </location>
</feature>
<sequence length="279" mass="30199">MGKLFGLIGHPVSHSMSPSMHNDAFRNLNVNHHYHAFDVKEEDLEAAISGIRALGIKGFNVTIPHKVNVMKFLDEVDDEAKLIGAVNTVVNEDGRLIGYNTDGEGYLQSLLKVTGPNLQQMKTMIIGAGGAARAVFTVLSRYGVSDLHISNRTTEKAATLASECNCGQANVGVLSIEEAGERLAEYQLIINTTSVGMSPHTDDMPIVLKNLSEASVVSDLIYNPLQTKFLREAEGKGATIINGVGMFVEQGALAFEKWTGTAPDRQRMENIVLQQLGGF</sequence>
<protein>
    <recommendedName>
        <fullName evidence="2 8">Shikimate dehydrogenase (NADP(+))</fullName>
        <shortName evidence="8">SDH</shortName>
        <ecNumber evidence="2 8">1.1.1.25</ecNumber>
    </recommendedName>
</protein>
<feature type="binding site" evidence="8">
    <location>
        <begin position="15"/>
        <end position="17"/>
    </location>
    <ligand>
        <name>shikimate</name>
        <dbReference type="ChEBI" id="CHEBI:36208"/>
    </ligand>
</feature>
<evidence type="ECO:0000256" key="7">
    <source>
        <dbReference type="ARBA" id="ARBA00049442"/>
    </source>
</evidence>
<organism evidence="12 13">
    <name type="scientific">Alkalihalobacterium chitinilyticum</name>
    <dbReference type="NCBI Taxonomy" id="2980103"/>
    <lineage>
        <taxon>Bacteria</taxon>
        <taxon>Bacillati</taxon>
        <taxon>Bacillota</taxon>
        <taxon>Bacilli</taxon>
        <taxon>Bacillales</taxon>
        <taxon>Bacillaceae</taxon>
        <taxon>Alkalihalobacterium</taxon>
    </lineage>
</organism>
<dbReference type="InterPro" id="IPR011342">
    <property type="entry name" value="Shikimate_DH"/>
</dbReference>
<dbReference type="Pfam" id="PF08501">
    <property type="entry name" value="Shikimate_dh_N"/>
    <property type="match status" value="1"/>
</dbReference>
<dbReference type="Pfam" id="PF01488">
    <property type="entry name" value="Shikimate_DH"/>
    <property type="match status" value="1"/>
</dbReference>
<comment type="similarity">
    <text evidence="8">Belongs to the shikimate dehydrogenase family.</text>
</comment>
<dbReference type="CDD" id="cd01065">
    <property type="entry name" value="NAD_bind_Shikimate_DH"/>
    <property type="match status" value="1"/>
</dbReference>
<dbReference type="InterPro" id="IPR022893">
    <property type="entry name" value="Shikimate_DH_fam"/>
</dbReference>
<evidence type="ECO:0000256" key="4">
    <source>
        <dbReference type="ARBA" id="ARBA00022857"/>
    </source>
</evidence>
<dbReference type="RefSeq" id="WP_275118459.1">
    <property type="nucleotide sequence ID" value="NZ_JAOTPO010000006.1"/>
</dbReference>
<dbReference type="Gene3D" id="3.40.50.720">
    <property type="entry name" value="NAD(P)-binding Rossmann-like Domain"/>
    <property type="match status" value="1"/>
</dbReference>
<dbReference type="Pfam" id="PF18317">
    <property type="entry name" value="SDH_C"/>
    <property type="match status" value="1"/>
</dbReference>
<dbReference type="EMBL" id="JAOTPO010000006">
    <property type="protein sequence ID" value="MDE5413841.1"/>
    <property type="molecule type" value="Genomic_DNA"/>
</dbReference>
<comment type="function">
    <text evidence="8">Involved in the biosynthesis of the chorismate, which leads to the biosynthesis of aromatic amino acids. Catalyzes the reversible NADPH linked reduction of 3-dehydroshikimate (DHSA) to yield shikimate (SA).</text>
</comment>
<evidence type="ECO:0000259" key="10">
    <source>
        <dbReference type="Pfam" id="PF08501"/>
    </source>
</evidence>
<evidence type="ECO:0000256" key="2">
    <source>
        <dbReference type="ARBA" id="ARBA00012962"/>
    </source>
</evidence>
<feature type="binding site" evidence="8">
    <location>
        <position position="62"/>
    </location>
    <ligand>
        <name>shikimate</name>
        <dbReference type="ChEBI" id="CHEBI:36208"/>
    </ligand>
</feature>
<dbReference type="EC" id="1.1.1.25" evidence="2 8"/>
<dbReference type="InterPro" id="IPR041121">
    <property type="entry name" value="SDH_C"/>
</dbReference>
<feature type="binding site" evidence="8">
    <location>
        <position position="250"/>
    </location>
    <ligand>
        <name>shikimate</name>
        <dbReference type="ChEBI" id="CHEBI:36208"/>
    </ligand>
</feature>
<dbReference type="HAMAP" id="MF_00222">
    <property type="entry name" value="Shikimate_DH_AroE"/>
    <property type="match status" value="1"/>
</dbReference>
<accession>A0ABT5VEG8</accession>
<feature type="binding site" evidence="8">
    <location>
        <position position="220"/>
    </location>
    <ligand>
        <name>NADP(+)</name>
        <dbReference type="ChEBI" id="CHEBI:58349"/>
    </ligand>
</feature>
<dbReference type="Proteomes" id="UP001148125">
    <property type="component" value="Unassembled WGS sequence"/>
</dbReference>
<proteinExistence type="inferred from homology"/>
<dbReference type="SUPFAM" id="SSF53223">
    <property type="entry name" value="Aminoacid dehydrogenase-like, N-terminal domain"/>
    <property type="match status" value="1"/>
</dbReference>
<evidence type="ECO:0000256" key="1">
    <source>
        <dbReference type="ARBA" id="ARBA00004871"/>
    </source>
</evidence>
<feature type="active site" description="Proton acceptor" evidence="8">
    <location>
        <position position="66"/>
    </location>
</feature>
<keyword evidence="5 8" id="KW-0560">Oxidoreductase</keyword>
<evidence type="ECO:0000259" key="9">
    <source>
        <dbReference type="Pfam" id="PF01488"/>
    </source>
</evidence>
<evidence type="ECO:0000313" key="12">
    <source>
        <dbReference type="EMBL" id="MDE5413841.1"/>
    </source>
</evidence>
<feature type="binding site" evidence="8">
    <location>
        <begin position="151"/>
        <end position="156"/>
    </location>
    <ligand>
        <name>NADP(+)</name>
        <dbReference type="ChEBI" id="CHEBI:58349"/>
    </ligand>
</feature>
<evidence type="ECO:0000313" key="13">
    <source>
        <dbReference type="Proteomes" id="UP001148125"/>
    </source>
</evidence>
<evidence type="ECO:0000256" key="3">
    <source>
        <dbReference type="ARBA" id="ARBA00022605"/>
    </source>
</evidence>
<feature type="binding site" evidence="8">
    <location>
        <position position="243"/>
    </location>
    <ligand>
        <name>NADP(+)</name>
        <dbReference type="ChEBI" id="CHEBI:58349"/>
    </ligand>
</feature>
<dbReference type="InterPro" id="IPR013708">
    <property type="entry name" value="Shikimate_DH-bd_N"/>
</dbReference>
<comment type="catalytic activity">
    <reaction evidence="7 8">
        <text>shikimate + NADP(+) = 3-dehydroshikimate + NADPH + H(+)</text>
        <dbReference type="Rhea" id="RHEA:17737"/>
        <dbReference type="ChEBI" id="CHEBI:15378"/>
        <dbReference type="ChEBI" id="CHEBI:16630"/>
        <dbReference type="ChEBI" id="CHEBI:36208"/>
        <dbReference type="ChEBI" id="CHEBI:57783"/>
        <dbReference type="ChEBI" id="CHEBI:58349"/>
        <dbReference type="EC" id="1.1.1.25"/>
    </reaction>
</comment>
<dbReference type="PANTHER" id="PTHR21089">
    <property type="entry name" value="SHIKIMATE DEHYDROGENASE"/>
    <property type="match status" value="1"/>
</dbReference>
<dbReference type="InterPro" id="IPR006151">
    <property type="entry name" value="Shikm_DH/Glu-tRNA_Rdtase"/>
</dbReference>
<feature type="domain" description="Quinate/shikimate 5-dehydrogenase/glutamyl-tRNA reductase" evidence="9">
    <location>
        <begin position="114"/>
        <end position="194"/>
    </location>
</feature>
<comment type="caution">
    <text evidence="12">The sequence shown here is derived from an EMBL/GenBank/DDBJ whole genome shotgun (WGS) entry which is preliminary data.</text>
</comment>
<feature type="domain" description="Shikimate dehydrogenase substrate binding N-terminal" evidence="10">
    <location>
        <begin position="7"/>
        <end position="89"/>
    </location>
</feature>
<keyword evidence="6 8" id="KW-0057">Aromatic amino acid biosynthesis</keyword>
<comment type="subunit">
    <text evidence="8">Homodimer.</text>
</comment>
<feature type="binding site" evidence="8">
    <location>
        <begin position="127"/>
        <end position="131"/>
    </location>
    <ligand>
        <name>NADP(+)</name>
        <dbReference type="ChEBI" id="CHEBI:58349"/>
    </ligand>
</feature>
<feature type="binding site" evidence="8">
    <location>
        <position position="222"/>
    </location>
    <ligand>
        <name>shikimate</name>
        <dbReference type="ChEBI" id="CHEBI:36208"/>
    </ligand>
</feature>
<evidence type="ECO:0000256" key="8">
    <source>
        <dbReference type="HAMAP-Rule" id="MF_00222"/>
    </source>
</evidence>
<reference evidence="12" key="1">
    <citation type="submission" date="2024-05" db="EMBL/GenBank/DDBJ databases">
        <title>Alkalihalobacillus sp. strain MEB203 novel alkaliphilic bacterium from Lonar Lake, India.</title>
        <authorList>
            <person name="Joshi A."/>
            <person name="Thite S."/>
            <person name="Mengade P."/>
        </authorList>
    </citation>
    <scope>NUCLEOTIDE SEQUENCE</scope>
    <source>
        <strain evidence="12">MEB 203</strain>
    </source>
</reference>
<dbReference type="SUPFAM" id="SSF51735">
    <property type="entry name" value="NAD(P)-binding Rossmann-fold domains"/>
    <property type="match status" value="1"/>
</dbReference>
<feature type="binding site" evidence="8">
    <location>
        <position position="78"/>
    </location>
    <ligand>
        <name>NADP(+)</name>
        <dbReference type="ChEBI" id="CHEBI:58349"/>
    </ligand>
</feature>
<dbReference type="InterPro" id="IPR046346">
    <property type="entry name" value="Aminoacid_DH-like_N_sf"/>
</dbReference>
<name>A0ABT5VEG8_9BACI</name>
<dbReference type="Gene3D" id="3.40.50.10860">
    <property type="entry name" value="Leucine Dehydrogenase, chain A, domain 1"/>
    <property type="match status" value="1"/>
</dbReference>
<dbReference type="GO" id="GO:0004764">
    <property type="term" value="F:shikimate 3-dehydrogenase (NADP+) activity"/>
    <property type="evidence" value="ECO:0007669"/>
    <property type="project" value="UniProtKB-EC"/>
</dbReference>
<dbReference type="NCBIfam" id="NF001319">
    <property type="entry name" value="PRK00258.3-3"/>
    <property type="match status" value="1"/>
</dbReference>
<gene>
    <name evidence="8 12" type="primary">aroE</name>
    <name evidence="12" type="ORF">N7Z68_10630</name>
</gene>
<comment type="pathway">
    <text evidence="1 8">Metabolic intermediate biosynthesis; chorismate biosynthesis; chorismate from D-erythrose 4-phosphate and phosphoenolpyruvate: step 4/7.</text>
</comment>
<keyword evidence="4 8" id="KW-0521">NADP</keyword>
<feature type="binding site" evidence="8">
    <location>
        <position position="102"/>
    </location>
    <ligand>
        <name>shikimate</name>
        <dbReference type="ChEBI" id="CHEBI:36208"/>
    </ligand>
</feature>
<dbReference type="NCBIfam" id="NF001314">
    <property type="entry name" value="PRK00258.2-2"/>
    <property type="match status" value="1"/>
</dbReference>
<evidence type="ECO:0000256" key="5">
    <source>
        <dbReference type="ARBA" id="ARBA00023002"/>
    </source>
</evidence>